<evidence type="ECO:0000313" key="2">
    <source>
        <dbReference type="Proteomes" id="UP000323506"/>
    </source>
</evidence>
<dbReference type="Proteomes" id="UP000323506">
    <property type="component" value="Chromosome D10"/>
</dbReference>
<gene>
    <name evidence="1" type="ORF">ES288_D10G278800v1</name>
</gene>
<accession>A0A5D2B879</accession>
<keyword evidence="2" id="KW-1185">Reference proteome</keyword>
<evidence type="ECO:0000313" key="1">
    <source>
        <dbReference type="EMBL" id="TYG51676.1"/>
    </source>
</evidence>
<sequence length="51" mass="5324">MTTEEAEIPLPGTAYGVKDVAHTEASWGDARAWRCSTSGRGPRFDGGITGG</sequence>
<organism evidence="1 2">
    <name type="scientific">Gossypium darwinii</name>
    <name type="common">Darwin's cotton</name>
    <name type="synonym">Gossypium barbadense var. darwinii</name>
    <dbReference type="NCBI Taxonomy" id="34276"/>
    <lineage>
        <taxon>Eukaryota</taxon>
        <taxon>Viridiplantae</taxon>
        <taxon>Streptophyta</taxon>
        <taxon>Embryophyta</taxon>
        <taxon>Tracheophyta</taxon>
        <taxon>Spermatophyta</taxon>
        <taxon>Magnoliopsida</taxon>
        <taxon>eudicotyledons</taxon>
        <taxon>Gunneridae</taxon>
        <taxon>Pentapetalae</taxon>
        <taxon>rosids</taxon>
        <taxon>malvids</taxon>
        <taxon>Malvales</taxon>
        <taxon>Malvaceae</taxon>
        <taxon>Malvoideae</taxon>
        <taxon>Gossypium</taxon>
    </lineage>
</organism>
<name>A0A5D2B879_GOSDA</name>
<protein>
    <submittedName>
        <fullName evidence="1">Uncharacterized protein</fullName>
    </submittedName>
</protein>
<dbReference type="AlphaFoldDB" id="A0A5D2B879"/>
<dbReference type="EMBL" id="CM017710">
    <property type="protein sequence ID" value="TYG51676.1"/>
    <property type="molecule type" value="Genomic_DNA"/>
</dbReference>
<reference evidence="1 2" key="1">
    <citation type="submission" date="2019-06" db="EMBL/GenBank/DDBJ databases">
        <title>WGS assembly of Gossypium darwinii.</title>
        <authorList>
            <person name="Chen Z.J."/>
            <person name="Sreedasyam A."/>
            <person name="Ando A."/>
            <person name="Song Q."/>
            <person name="De L."/>
            <person name="Hulse-Kemp A."/>
            <person name="Ding M."/>
            <person name="Ye W."/>
            <person name="Kirkbride R."/>
            <person name="Jenkins J."/>
            <person name="Plott C."/>
            <person name="Lovell J."/>
            <person name="Lin Y.-M."/>
            <person name="Vaughn R."/>
            <person name="Liu B."/>
            <person name="Li W."/>
            <person name="Simpson S."/>
            <person name="Scheffler B."/>
            <person name="Saski C."/>
            <person name="Grover C."/>
            <person name="Hu G."/>
            <person name="Conover J."/>
            <person name="Carlson J."/>
            <person name="Shu S."/>
            <person name="Boston L."/>
            <person name="Williams M."/>
            <person name="Peterson D."/>
            <person name="Mcgee K."/>
            <person name="Jones D."/>
            <person name="Wendel J."/>
            <person name="Stelly D."/>
            <person name="Grimwood J."/>
            <person name="Schmutz J."/>
        </authorList>
    </citation>
    <scope>NUCLEOTIDE SEQUENCE [LARGE SCALE GENOMIC DNA]</scope>
    <source>
        <strain evidence="1">1808015.09</strain>
    </source>
</reference>
<proteinExistence type="predicted"/>